<dbReference type="Gramene" id="ORUFI11G22700.1">
    <property type="protein sequence ID" value="ORUFI11G22700.1"/>
    <property type="gene ID" value="ORUFI11G22700"/>
</dbReference>
<sequence>MVSSQRSSLLLPSPPQAEAWSIKATMKLRASPPDAGQCLRQQGGDVHPGQEKQPAGSTCAHRSPCGWLQSIWWSQPVTKTMDGLMGIAELISIPRHYILP</sequence>
<evidence type="ECO:0000313" key="2">
    <source>
        <dbReference type="EnsemblPlants" id="ORUFI11G22700.1"/>
    </source>
</evidence>
<dbReference type="Proteomes" id="UP000008022">
    <property type="component" value="Unassembled WGS sequence"/>
</dbReference>
<feature type="region of interest" description="Disordered" evidence="1">
    <location>
        <begin position="31"/>
        <end position="61"/>
    </location>
</feature>
<dbReference type="HOGENOM" id="CLU_120192_3_0_1"/>
<proteinExistence type="predicted"/>
<reference evidence="3" key="1">
    <citation type="submission" date="2013-06" db="EMBL/GenBank/DDBJ databases">
        <authorList>
            <person name="Zhao Q."/>
        </authorList>
    </citation>
    <scope>NUCLEOTIDE SEQUENCE</scope>
    <source>
        <strain evidence="3">cv. W1943</strain>
    </source>
</reference>
<evidence type="ECO:0000256" key="1">
    <source>
        <dbReference type="SAM" id="MobiDB-lite"/>
    </source>
</evidence>
<organism evidence="2 3">
    <name type="scientific">Oryza rufipogon</name>
    <name type="common">Brownbeard rice</name>
    <name type="synonym">Asian wild rice</name>
    <dbReference type="NCBI Taxonomy" id="4529"/>
    <lineage>
        <taxon>Eukaryota</taxon>
        <taxon>Viridiplantae</taxon>
        <taxon>Streptophyta</taxon>
        <taxon>Embryophyta</taxon>
        <taxon>Tracheophyta</taxon>
        <taxon>Spermatophyta</taxon>
        <taxon>Magnoliopsida</taxon>
        <taxon>Liliopsida</taxon>
        <taxon>Poales</taxon>
        <taxon>Poaceae</taxon>
        <taxon>BOP clade</taxon>
        <taxon>Oryzoideae</taxon>
        <taxon>Oryzeae</taxon>
        <taxon>Oryzinae</taxon>
        <taxon>Oryza</taxon>
    </lineage>
</organism>
<keyword evidence="3" id="KW-1185">Reference proteome</keyword>
<name>A0A0E0RBD9_ORYRU</name>
<dbReference type="AlphaFoldDB" id="A0A0E0RBD9"/>
<evidence type="ECO:0000313" key="3">
    <source>
        <dbReference type="Proteomes" id="UP000008022"/>
    </source>
</evidence>
<accession>A0A0E0RBD9</accession>
<protein>
    <submittedName>
        <fullName evidence="2">Uncharacterized protein</fullName>
    </submittedName>
</protein>
<reference evidence="2" key="2">
    <citation type="submission" date="2015-06" db="UniProtKB">
        <authorList>
            <consortium name="EnsemblPlants"/>
        </authorList>
    </citation>
    <scope>IDENTIFICATION</scope>
</reference>
<dbReference type="EnsemblPlants" id="ORUFI11G22700.1">
    <property type="protein sequence ID" value="ORUFI11G22700.1"/>
    <property type="gene ID" value="ORUFI11G22700"/>
</dbReference>